<feature type="domain" description="Origin recognition complex subunit 3 winged helix C-terminal" evidence="11">
    <location>
        <begin position="581"/>
        <end position="689"/>
    </location>
</feature>
<dbReference type="GO" id="GO:0003688">
    <property type="term" value="F:DNA replication origin binding"/>
    <property type="evidence" value="ECO:0007669"/>
    <property type="project" value="TreeGrafter"/>
</dbReference>
<comment type="function">
    <text evidence="9">Component of the origin recognition complex (ORC) that binds origins of replication. DNA-binding is ATP-dependent. The specific DNA sequences that define origins of replication have not been identified yet. ORC is required to assemble the pre-replication complex necessary to initiate DNA replication. Binds histone H3 and H4 trimethylation marks H3K9me3, H3K27me3 and H4K20me3.</text>
</comment>
<keyword evidence="6" id="KW-0238">DNA-binding</keyword>
<name>A0A146MC18_LYGHE</name>
<dbReference type="PANTHER" id="PTHR12748:SF0">
    <property type="entry name" value="ORIGIN RECOGNITION COMPLEX SUBUNIT 3"/>
    <property type="match status" value="1"/>
</dbReference>
<dbReference type="InterPro" id="IPR045663">
    <property type="entry name" value="ORC3_ins"/>
</dbReference>
<evidence type="ECO:0000259" key="10">
    <source>
        <dbReference type="Pfam" id="PF07034"/>
    </source>
</evidence>
<evidence type="ECO:0000256" key="7">
    <source>
        <dbReference type="ARBA" id="ARBA00023242"/>
    </source>
</evidence>
<evidence type="ECO:0000256" key="4">
    <source>
        <dbReference type="ARBA" id="ARBA00022553"/>
    </source>
</evidence>
<sequence length="694" mass="78482">MDSTASVSRGCFAFPAAVKGKKAKANSPLNFHNELWYKGYNDVWENIVKQLDNVEGGVIETLMQDLVSFISSSTENEAQIPAAAILTGINLPDHGSLFSRLKSCLHDDGIASGVAILSSTDCDSVKHTVEKCVAHLMESPLDSEDEFDEDEDRQIDLKRSQCTLPNLSKWYENLNCKVPSPSKKKRSSLQRSNQRKLVVILKDFETFNPNTLSVFIQILSGYQPKLPFILIFGIATTLSAIDEVLPHSSISRLSLKAFQAQPSVYFLNNTLNKVFLTSNCPFQLSGKLFKFFTQVFLFYDFSVNRFIQGVKYCVMEHYRVGGRSTGLLCCPETVLKGRVDQLEHEDIEEIRRLGSFRSFVESTKDKQKQIKLLSDDTFTKKEILKLMIELRQRIKEFYVALSLLHHIVSQLPQYPLGKQLRELYAVAMSKDVWVTTEYKECKQLLGFLSKDELVEKTKKMIEILKGSGDASLMKDVEQELSNLLTAVEDAGVSKVTRSPMKSPMKNIQPVKSRSELRQKVVELGCGKKSKTAFELARDDLLNYVMDEMLPTKLRSFTQAPLWEVVTLVESEARYRVVPRIRAPIHTALNNPAHYLMCECCKITDDDEILPSMPDLCIAYKLHLESGSLINMYDWLQSFNVLVSGGQAEEEEDVDLKIQARFTQAVSEMEFLGFVKSSKKKADHVARLTWGGSTT</sequence>
<comment type="similarity">
    <text evidence="2">Belongs to the ORC3 family.</text>
</comment>
<evidence type="ECO:0000313" key="13">
    <source>
        <dbReference type="EMBL" id="JAQ06240.1"/>
    </source>
</evidence>
<comment type="subcellular location">
    <subcellularLocation>
        <location evidence="1">Nucleus</location>
    </subcellularLocation>
</comment>
<evidence type="ECO:0000256" key="2">
    <source>
        <dbReference type="ARBA" id="ARBA00010977"/>
    </source>
</evidence>
<comment type="subunit">
    <text evidence="8">Component of ORC, a complex composed of at least 6 subunits: ORC1, ORC2, ORC3, ORC4, ORC5 and ORC6. ORC is regulated in a cell-cycle dependent manner. It is sequentially assembled at the exit from anaphase of mitosis and disassembled as cells enter S phase.</text>
</comment>
<evidence type="ECO:0000313" key="14">
    <source>
        <dbReference type="EMBL" id="JAQ17318.1"/>
    </source>
</evidence>
<dbReference type="CDD" id="cd20704">
    <property type="entry name" value="Orc3"/>
    <property type="match status" value="2"/>
</dbReference>
<protein>
    <recommendedName>
        <fullName evidence="3">Origin recognition complex subunit 3</fullName>
    </recommendedName>
</protein>
<dbReference type="GO" id="GO:0006270">
    <property type="term" value="P:DNA replication initiation"/>
    <property type="evidence" value="ECO:0007669"/>
    <property type="project" value="TreeGrafter"/>
</dbReference>
<proteinExistence type="inferred from homology"/>
<feature type="domain" description="Origin recognition complex subunit 3 N-terminal" evidence="10">
    <location>
        <begin position="3"/>
        <end position="320"/>
    </location>
</feature>
<dbReference type="Pfam" id="PF18137">
    <property type="entry name" value="WHD_ORC"/>
    <property type="match status" value="1"/>
</dbReference>
<dbReference type="Pfam" id="PF19675">
    <property type="entry name" value="ORC3_ins"/>
    <property type="match status" value="1"/>
</dbReference>
<evidence type="ECO:0000259" key="12">
    <source>
        <dbReference type="Pfam" id="PF19675"/>
    </source>
</evidence>
<dbReference type="AlphaFoldDB" id="A0A146MC18"/>
<keyword evidence="5" id="KW-0235">DNA replication</keyword>
<evidence type="ECO:0000259" key="11">
    <source>
        <dbReference type="Pfam" id="PF18137"/>
    </source>
</evidence>
<gene>
    <name evidence="14" type="primary">Orc3_1</name>
    <name evidence="13" type="synonym">Orc3_0</name>
    <name evidence="13" type="ORF">g.88056</name>
    <name evidence="14" type="ORF">g.88057</name>
</gene>
<accession>A0A146MC18</accession>
<organism evidence="14">
    <name type="scientific">Lygus hesperus</name>
    <name type="common">Western plant bug</name>
    <dbReference type="NCBI Taxonomy" id="30085"/>
    <lineage>
        <taxon>Eukaryota</taxon>
        <taxon>Metazoa</taxon>
        <taxon>Ecdysozoa</taxon>
        <taxon>Arthropoda</taxon>
        <taxon>Hexapoda</taxon>
        <taxon>Insecta</taxon>
        <taxon>Pterygota</taxon>
        <taxon>Neoptera</taxon>
        <taxon>Paraneoptera</taxon>
        <taxon>Hemiptera</taxon>
        <taxon>Heteroptera</taxon>
        <taxon>Panheteroptera</taxon>
        <taxon>Cimicomorpha</taxon>
        <taxon>Miridae</taxon>
        <taxon>Mirini</taxon>
        <taxon>Lygus</taxon>
    </lineage>
</organism>
<dbReference type="PANTHER" id="PTHR12748">
    <property type="entry name" value="ORIGIN RECOGNITION COMPLEX SUBUNIT 3"/>
    <property type="match status" value="1"/>
</dbReference>
<evidence type="ECO:0000256" key="1">
    <source>
        <dbReference type="ARBA" id="ARBA00004123"/>
    </source>
</evidence>
<dbReference type="Pfam" id="PF07034">
    <property type="entry name" value="ORC3_N"/>
    <property type="match status" value="1"/>
</dbReference>
<dbReference type="GO" id="GO:0005656">
    <property type="term" value="C:nuclear pre-replicative complex"/>
    <property type="evidence" value="ECO:0007669"/>
    <property type="project" value="TreeGrafter"/>
</dbReference>
<evidence type="ECO:0000256" key="8">
    <source>
        <dbReference type="ARBA" id="ARBA00026084"/>
    </source>
</evidence>
<keyword evidence="4" id="KW-0597">Phosphoprotein</keyword>
<dbReference type="EMBL" id="GDHC01001311">
    <property type="protein sequence ID" value="JAQ17318.1"/>
    <property type="molecule type" value="Transcribed_RNA"/>
</dbReference>
<dbReference type="GO" id="GO:0031261">
    <property type="term" value="C:DNA replication preinitiation complex"/>
    <property type="evidence" value="ECO:0007669"/>
    <property type="project" value="TreeGrafter"/>
</dbReference>
<feature type="domain" description="Origin recognition complex subunit 3 insertion" evidence="12">
    <location>
        <begin position="340"/>
        <end position="566"/>
    </location>
</feature>
<keyword evidence="7" id="KW-0539">Nucleus</keyword>
<evidence type="ECO:0000256" key="3">
    <source>
        <dbReference type="ARBA" id="ARBA00019085"/>
    </source>
</evidence>
<evidence type="ECO:0000256" key="6">
    <source>
        <dbReference type="ARBA" id="ARBA00023125"/>
    </source>
</evidence>
<dbReference type="InterPro" id="IPR045667">
    <property type="entry name" value="ORC3_N"/>
</dbReference>
<dbReference type="InterPro" id="IPR040855">
    <property type="entry name" value="ORC_WH_C"/>
</dbReference>
<reference evidence="14" key="1">
    <citation type="journal article" date="2016" name="Gigascience">
        <title>De novo construction of an expanded transcriptome assembly for the western tarnished plant bug, Lygus hesperus.</title>
        <authorList>
            <person name="Tassone E.E."/>
            <person name="Geib S.M."/>
            <person name="Hall B."/>
            <person name="Fabrick J.A."/>
            <person name="Brent C.S."/>
            <person name="Hull J.J."/>
        </authorList>
    </citation>
    <scope>NUCLEOTIDE SEQUENCE</scope>
</reference>
<dbReference type="GO" id="GO:0005664">
    <property type="term" value="C:nuclear origin of replication recognition complex"/>
    <property type="evidence" value="ECO:0007669"/>
    <property type="project" value="InterPro"/>
</dbReference>
<evidence type="ECO:0000256" key="5">
    <source>
        <dbReference type="ARBA" id="ARBA00022705"/>
    </source>
</evidence>
<dbReference type="EMBL" id="GDHC01012389">
    <property type="protein sequence ID" value="JAQ06240.1"/>
    <property type="molecule type" value="Transcribed_RNA"/>
</dbReference>
<dbReference type="InterPro" id="IPR020795">
    <property type="entry name" value="ORC3"/>
</dbReference>
<evidence type="ECO:0000256" key="9">
    <source>
        <dbReference type="ARBA" id="ARBA00045241"/>
    </source>
</evidence>